<dbReference type="SUPFAM" id="SSF56112">
    <property type="entry name" value="Protein kinase-like (PK-like)"/>
    <property type="match status" value="1"/>
</dbReference>
<proteinExistence type="predicted"/>
<evidence type="ECO:0000259" key="1">
    <source>
        <dbReference type="Pfam" id="PF01636"/>
    </source>
</evidence>
<evidence type="ECO:0000313" key="3">
    <source>
        <dbReference type="Proteomes" id="UP000652153"/>
    </source>
</evidence>
<comment type="caution">
    <text evidence="2">The sequence shown here is derived from an EMBL/GenBank/DDBJ whole genome shotgun (WGS) entry which is preliminary data.</text>
</comment>
<dbReference type="InterPro" id="IPR002575">
    <property type="entry name" value="Aminoglycoside_PTrfase"/>
</dbReference>
<dbReference type="EMBL" id="BMFU01000002">
    <property type="protein sequence ID" value="GGH51086.1"/>
    <property type="molecule type" value="Genomic_DNA"/>
</dbReference>
<reference evidence="3" key="1">
    <citation type="journal article" date="2019" name="Int. J. Syst. Evol. Microbiol.">
        <title>The Global Catalogue of Microorganisms (GCM) 10K type strain sequencing project: providing services to taxonomists for standard genome sequencing and annotation.</title>
        <authorList>
            <consortium name="The Broad Institute Genomics Platform"/>
            <consortium name="The Broad Institute Genome Sequencing Center for Infectious Disease"/>
            <person name="Wu L."/>
            <person name="Ma J."/>
        </authorList>
    </citation>
    <scope>NUCLEOTIDE SEQUENCE [LARGE SCALE GENOMIC DNA]</scope>
    <source>
        <strain evidence="3">CGMCC 1.12770</strain>
    </source>
</reference>
<protein>
    <recommendedName>
        <fullName evidence="1">Aminoglycoside phosphotransferase domain-containing protein</fullName>
    </recommendedName>
</protein>
<keyword evidence="3" id="KW-1185">Reference proteome</keyword>
<evidence type="ECO:0000313" key="2">
    <source>
        <dbReference type="EMBL" id="GGH51086.1"/>
    </source>
</evidence>
<gene>
    <name evidence="2" type="ORF">GCM10008014_16640</name>
</gene>
<dbReference type="Proteomes" id="UP000652153">
    <property type="component" value="Unassembled WGS sequence"/>
</dbReference>
<organism evidence="2 3">
    <name type="scientific">Paenibacillus silvae</name>
    <dbReference type="NCBI Taxonomy" id="1325358"/>
    <lineage>
        <taxon>Bacteria</taxon>
        <taxon>Bacillati</taxon>
        <taxon>Bacillota</taxon>
        <taxon>Bacilli</taxon>
        <taxon>Bacillales</taxon>
        <taxon>Paenibacillaceae</taxon>
        <taxon>Paenibacillus</taxon>
    </lineage>
</organism>
<dbReference type="InterPro" id="IPR011009">
    <property type="entry name" value="Kinase-like_dom_sf"/>
</dbReference>
<accession>A0ABQ1Z880</accession>
<dbReference type="Pfam" id="PF01636">
    <property type="entry name" value="APH"/>
    <property type="match status" value="1"/>
</dbReference>
<sequence length="180" mass="21167">MVKKKALSWLPEIDTRYIEKMICKYWKPQWQAAKQYEHFLALFGDYIPIVESAADAILKDIQHVLNDQSSQTLIHNDLNPGNVLVRQNTEVIFIDWEEAKYGSLFLDIAMRCRTPEQMNDYRDLLSAKSIEFTDHHWNQLYTIASRYLGLRYMTWNLGAWTTQSNAKDQLRGYLDMVAGR</sequence>
<name>A0ABQ1Z880_9BACL</name>
<dbReference type="Gene3D" id="3.90.1200.10">
    <property type="match status" value="1"/>
</dbReference>
<feature type="domain" description="Aminoglycoside phosphotransferase" evidence="1">
    <location>
        <begin position="37"/>
        <end position="125"/>
    </location>
</feature>